<evidence type="ECO:0000313" key="2">
    <source>
        <dbReference type="Proteomes" id="UP000306477"/>
    </source>
</evidence>
<name>A0A4S3PW10_9BACI</name>
<organism evidence="1 2">
    <name type="scientific">Bacillus timonensis</name>
    <dbReference type="NCBI Taxonomy" id="1033734"/>
    <lineage>
        <taxon>Bacteria</taxon>
        <taxon>Bacillati</taxon>
        <taxon>Bacillota</taxon>
        <taxon>Bacilli</taxon>
        <taxon>Bacillales</taxon>
        <taxon>Bacillaceae</taxon>
        <taxon>Bacillus</taxon>
    </lineage>
</organism>
<dbReference type="Proteomes" id="UP000306477">
    <property type="component" value="Unassembled WGS sequence"/>
</dbReference>
<gene>
    <name evidence="1" type="ORF">E1I69_06795</name>
</gene>
<dbReference type="AlphaFoldDB" id="A0A4S3PW10"/>
<dbReference type="RefSeq" id="WP_136378849.1">
    <property type="nucleotide sequence ID" value="NZ_SLUB01000008.1"/>
</dbReference>
<reference evidence="1 2" key="1">
    <citation type="journal article" date="2019" name="Indoor Air">
        <title>Impacts of indoor surface finishes on bacterial viability.</title>
        <authorList>
            <person name="Hu J."/>
            <person name="Maamar S.B."/>
            <person name="Glawe A.J."/>
            <person name="Gottel N."/>
            <person name="Gilbert J.A."/>
            <person name="Hartmann E.M."/>
        </authorList>
    </citation>
    <scope>NUCLEOTIDE SEQUENCE [LARGE SCALE GENOMIC DNA]</scope>
    <source>
        <strain evidence="1 2">AF060A6</strain>
    </source>
</reference>
<accession>A0A4S3PW10</accession>
<dbReference type="EMBL" id="SLUB01000008">
    <property type="protein sequence ID" value="THE13616.1"/>
    <property type="molecule type" value="Genomic_DNA"/>
</dbReference>
<dbReference type="OrthoDB" id="2830401at2"/>
<proteinExistence type="predicted"/>
<evidence type="ECO:0000313" key="1">
    <source>
        <dbReference type="EMBL" id="THE13616.1"/>
    </source>
</evidence>
<comment type="caution">
    <text evidence="1">The sequence shown here is derived from an EMBL/GenBank/DDBJ whole genome shotgun (WGS) entry which is preliminary data.</text>
</comment>
<keyword evidence="2" id="KW-1185">Reference proteome</keyword>
<sequence>MLDSSHEFYLSSAEKQLIINGITNGLERFYKDREGKSALVTERNFISRQRASYVFDSIYHIANQHPELNVTPEIRTAGLSYEYVSLFFETRKIVVTFSQVKRPEDLPEYSEYRNEYTEGNRLYNPQLSFFREDDEFNLKIYKHLVVTFNGSHGPDPLFVWIGATTPEQNEWIYHEELTVDVGVGR</sequence>
<protein>
    <submittedName>
        <fullName evidence="1">Uncharacterized protein</fullName>
    </submittedName>
</protein>